<comment type="caution">
    <text evidence="6">The sequence shown here is derived from an EMBL/GenBank/DDBJ whole genome shotgun (WGS) entry which is preliminary data.</text>
</comment>
<evidence type="ECO:0000259" key="4">
    <source>
        <dbReference type="PROSITE" id="PS50296"/>
    </source>
</evidence>
<feature type="domain" description="DM2" evidence="5">
    <location>
        <begin position="366"/>
        <end position="462"/>
    </location>
</feature>
<proteinExistence type="inferred from homology"/>
<dbReference type="InterPro" id="IPR004521">
    <property type="entry name" value="Uncharacterised_CHP00451"/>
</dbReference>
<sequence>MFKKPFGNLKTSSPLRNSDRKKLRNRITELFSIPVEDADLLVPEGILSVKFSTHLNEQGLAYLSPDSNPLWFTIGKGSEDMIPTVYTLWKHVKLLPFLSTPKAVIPILVGGADLMIPGVVHHTPSLKEGQLVSVCKYETKEGTPTLSPPLAVGRMAVSSDQLAEGGKEKGKAVIVLHTWKDYLWEMGNKSDPPEDVPIQIGNADAEQSAQSTEENGDDGQPAGDHKGNGQLDYPGWPFAGREVTDLLHKSLLQALATTLSNLPTSAFPVPSTTFNTSHILPARPNFPSLVVFPSSAIGKDVDPRDLDMDPRDITIKASTHKVPYDLSEDYMLRWAKWKPRLRRRPRRRRLQRGKREKEKSELDVLELWKPHGSSVALFEGMGGSPSKLYTSPEIRDLLNAYIASKELVNKHEQAYINLDELLAACVSAKAPQGKKKAKDTDVAEEDVEFMKRADLTKKVVERMQTWYTVSIEGRDPVTKKGKLVPINVTTKIRQGRKACTLITGFEPFHIDAEEMAEDLRKVCAGATSVSPIPGKPAGSGLEVLVQGKQTKAVADYLLGKGVPKKWIELADMTGKK</sequence>
<dbReference type="GO" id="GO:0003743">
    <property type="term" value="F:translation initiation factor activity"/>
    <property type="evidence" value="ECO:0007669"/>
    <property type="project" value="InterPro"/>
</dbReference>
<dbReference type="InterPro" id="IPR036885">
    <property type="entry name" value="SWIB_MDM2_dom_sf"/>
</dbReference>
<dbReference type="InterPro" id="IPR048247">
    <property type="entry name" value="eIF2D_N"/>
</dbReference>
<organism evidence="6 7">
    <name type="scientific">Paramarasmius palmivorus</name>
    <dbReference type="NCBI Taxonomy" id="297713"/>
    <lineage>
        <taxon>Eukaryota</taxon>
        <taxon>Fungi</taxon>
        <taxon>Dikarya</taxon>
        <taxon>Basidiomycota</taxon>
        <taxon>Agaricomycotina</taxon>
        <taxon>Agaricomycetes</taxon>
        <taxon>Agaricomycetidae</taxon>
        <taxon>Agaricales</taxon>
        <taxon>Marasmiineae</taxon>
        <taxon>Marasmiaceae</taxon>
        <taxon>Paramarasmius</taxon>
    </lineage>
</organism>
<dbReference type="CDD" id="cd11608">
    <property type="entry name" value="eIF2D_C"/>
    <property type="match status" value="1"/>
</dbReference>
<evidence type="ECO:0000256" key="1">
    <source>
        <dbReference type="ARBA" id="ARBA00010359"/>
    </source>
</evidence>
<dbReference type="InterPro" id="IPR039759">
    <property type="entry name" value="eIF2D_SUI1"/>
</dbReference>
<dbReference type="InterPro" id="IPR048248">
    <property type="entry name" value="PUA_eIF2d-like"/>
</dbReference>
<dbReference type="SUPFAM" id="SSF55159">
    <property type="entry name" value="eIF1-like"/>
    <property type="match status" value="1"/>
</dbReference>
<dbReference type="Gene3D" id="3.10.400.20">
    <property type="match status" value="1"/>
</dbReference>
<keyword evidence="7" id="KW-1185">Reference proteome</keyword>
<evidence type="ECO:0000313" key="6">
    <source>
        <dbReference type="EMBL" id="KAK7061050.1"/>
    </source>
</evidence>
<dbReference type="Pfam" id="PF25304">
    <property type="entry name" value="WHD_eIF2D"/>
    <property type="match status" value="1"/>
</dbReference>
<evidence type="ECO:0008006" key="8">
    <source>
        <dbReference type="Google" id="ProtNLM"/>
    </source>
</evidence>
<dbReference type="SUPFAM" id="SSF88697">
    <property type="entry name" value="PUA domain-like"/>
    <property type="match status" value="1"/>
</dbReference>
<dbReference type="InterPro" id="IPR058886">
    <property type="entry name" value="SWIB_eIF2D"/>
</dbReference>
<comment type="similarity">
    <text evidence="1">Belongs to the eIF2D family.</text>
</comment>
<dbReference type="PROSITE" id="PS50296">
    <property type="entry name" value="SUI1"/>
    <property type="match status" value="1"/>
</dbReference>
<gene>
    <name evidence="6" type="ORF">VNI00_000785</name>
</gene>
<dbReference type="PANTHER" id="PTHR12217">
    <property type="entry name" value="EUKARYOTIC TRANSLATION INITIATION FACTOR 2D"/>
    <property type="match status" value="1"/>
</dbReference>
<dbReference type="CDD" id="cd11610">
    <property type="entry name" value="eIF2D_N"/>
    <property type="match status" value="1"/>
</dbReference>
<evidence type="ECO:0000256" key="3">
    <source>
        <dbReference type="SAM" id="MobiDB-lite"/>
    </source>
</evidence>
<protein>
    <recommendedName>
        <fullName evidence="8">Eukaryotic translation initiation factor 2D</fullName>
    </recommendedName>
</protein>
<dbReference type="InterPro" id="IPR057429">
    <property type="entry name" value="WH_eIF2D"/>
</dbReference>
<reference evidence="6 7" key="1">
    <citation type="submission" date="2024-01" db="EMBL/GenBank/DDBJ databases">
        <title>A draft genome for a cacao thread blight-causing isolate of Paramarasmius palmivorus.</title>
        <authorList>
            <person name="Baruah I.K."/>
            <person name="Bukari Y."/>
            <person name="Amoako-Attah I."/>
            <person name="Meinhardt L.W."/>
            <person name="Bailey B.A."/>
            <person name="Cohen S.P."/>
        </authorList>
    </citation>
    <scope>NUCLEOTIDE SEQUENCE [LARGE SCALE GENOMIC DNA]</scope>
    <source>
        <strain evidence="6 7">GH-12</strain>
    </source>
</reference>
<dbReference type="EMBL" id="JAYKXP010000002">
    <property type="protein sequence ID" value="KAK7061050.1"/>
    <property type="molecule type" value="Genomic_DNA"/>
</dbReference>
<dbReference type="PROSITE" id="PS50890">
    <property type="entry name" value="PUA"/>
    <property type="match status" value="1"/>
</dbReference>
<name>A0AAW0E9L6_9AGAR</name>
<dbReference type="InterPro" id="IPR001950">
    <property type="entry name" value="SUI1"/>
</dbReference>
<dbReference type="SUPFAM" id="SSF47592">
    <property type="entry name" value="SWIB/MDM2 domain"/>
    <property type="match status" value="1"/>
</dbReference>
<dbReference type="GO" id="GO:0005737">
    <property type="term" value="C:cytoplasm"/>
    <property type="evidence" value="ECO:0007669"/>
    <property type="project" value="UniProtKB-SubCell"/>
</dbReference>
<dbReference type="CDD" id="cd21156">
    <property type="entry name" value="PUA_eIF2d-like"/>
    <property type="match status" value="1"/>
</dbReference>
<dbReference type="Pfam" id="PF26292">
    <property type="entry name" value="PUA_elF2D"/>
    <property type="match status" value="1"/>
</dbReference>
<evidence type="ECO:0000256" key="2">
    <source>
        <dbReference type="ARBA" id="ARBA00022490"/>
    </source>
</evidence>
<dbReference type="FunFam" id="3.30.780.10:FF:000008">
    <property type="entry name" value="eukaryotic translation initiation factor 2D"/>
    <property type="match status" value="1"/>
</dbReference>
<dbReference type="InterPro" id="IPR015947">
    <property type="entry name" value="PUA-like_sf"/>
</dbReference>
<dbReference type="InterPro" id="IPR003121">
    <property type="entry name" value="SWIB_MDM2_domain"/>
</dbReference>
<dbReference type="Pfam" id="PF17832">
    <property type="entry name" value="Pre-PUA"/>
    <property type="match status" value="1"/>
</dbReference>
<evidence type="ECO:0000259" key="5">
    <source>
        <dbReference type="PROSITE" id="PS51925"/>
    </source>
</evidence>
<dbReference type="InterPro" id="IPR039757">
    <property type="entry name" value="EIF2D"/>
</dbReference>
<keyword evidence="2" id="KW-0963">Cytoplasm</keyword>
<dbReference type="PANTHER" id="PTHR12217:SF4">
    <property type="entry name" value="EUKARYOTIC TRANSLATION INITIATION FACTOR 2D"/>
    <property type="match status" value="1"/>
</dbReference>
<dbReference type="AlphaFoldDB" id="A0AAW0E9L6"/>
<dbReference type="Pfam" id="PF26291">
    <property type="entry name" value="SWIB_eIF2D"/>
    <property type="match status" value="1"/>
</dbReference>
<dbReference type="Pfam" id="PF01253">
    <property type="entry name" value="SUI1"/>
    <property type="match status" value="1"/>
</dbReference>
<dbReference type="GO" id="GO:0003723">
    <property type="term" value="F:RNA binding"/>
    <property type="evidence" value="ECO:0007669"/>
    <property type="project" value="InterPro"/>
</dbReference>
<accession>A0AAW0E9L6</accession>
<dbReference type="GO" id="GO:0001731">
    <property type="term" value="P:formation of translation preinitiation complex"/>
    <property type="evidence" value="ECO:0007669"/>
    <property type="project" value="InterPro"/>
</dbReference>
<feature type="region of interest" description="Disordered" evidence="3">
    <location>
        <begin position="205"/>
        <end position="235"/>
    </location>
</feature>
<evidence type="ECO:0000313" key="7">
    <source>
        <dbReference type="Proteomes" id="UP001383192"/>
    </source>
</evidence>
<dbReference type="InterPro" id="IPR041366">
    <property type="entry name" value="Pre-PUA"/>
</dbReference>
<dbReference type="Proteomes" id="UP001383192">
    <property type="component" value="Unassembled WGS sequence"/>
</dbReference>
<dbReference type="PROSITE" id="PS51925">
    <property type="entry name" value="SWIB_MDM2"/>
    <property type="match status" value="1"/>
</dbReference>
<dbReference type="InterPro" id="IPR036877">
    <property type="entry name" value="SUI1_dom_sf"/>
</dbReference>
<dbReference type="NCBIfam" id="TIGR00451">
    <property type="entry name" value="unchar_dom_2"/>
    <property type="match status" value="1"/>
</dbReference>
<feature type="domain" description="SUI1" evidence="4">
    <location>
        <begin position="486"/>
        <end position="561"/>
    </location>
</feature>
<dbReference type="Gene3D" id="3.30.780.10">
    <property type="entry name" value="SUI1-like domain"/>
    <property type="match status" value="1"/>
</dbReference>